<dbReference type="SUPFAM" id="SSF56112">
    <property type="entry name" value="Protein kinase-like (PK-like)"/>
    <property type="match status" value="1"/>
</dbReference>
<reference evidence="1 2" key="1">
    <citation type="submission" date="2019-04" db="EMBL/GenBank/DDBJ databases">
        <title>Friends and foes A comparative genomics study of 23 Aspergillus species from section Flavi.</title>
        <authorList>
            <consortium name="DOE Joint Genome Institute"/>
            <person name="Kjaerbolling I."/>
            <person name="Vesth T."/>
            <person name="Frisvad J.C."/>
            <person name="Nybo J.L."/>
            <person name="Theobald S."/>
            <person name="Kildgaard S."/>
            <person name="Isbrandt T."/>
            <person name="Kuo A."/>
            <person name="Sato A."/>
            <person name="Lyhne E.K."/>
            <person name="Kogle M.E."/>
            <person name="Wiebenga A."/>
            <person name="Kun R.S."/>
            <person name="Lubbers R.J."/>
            <person name="Makela M.R."/>
            <person name="Barry K."/>
            <person name="Chovatia M."/>
            <person name="Clum A."/>
            <person name="Daum C."/>
            <person name="Haridas S."/>
            <person name="He G."/>
            <person name="LaButti K."/>
            <person name="Lipzen A."/>
            <person name="Mondo S."/>
            <person name="Riley R."/>
            <person name="Salamov A."/>
            <person name="Simmons B.A."/>
            <person name="Magnuson J.K."/>
            <person name="Henrissat B."/>
            <person name="Mortensen U.H."/>
            <person name="Larsen T.O."/>
            <person name="Devries R.P."/>
            <person name="Grigoriev I.V."/>
            <person name="Machida M."/>
            <person name="Baker S.E."/>
            <person name="Andersen M.R."/>
        </authorList>
    </citation>
    <scope>NUCLEOTIDE SEQUENCE [LARGE SCALE GENOMIC DNA]</scope>
    <source>
        <strain evidence="1 2">IBT 18842</strain>
    </source>
</reference>
<dbReference type="OrthoDB" id="4185642at2759"/>
<evidence type="ECO:0000313" key="1">
    <source>
        <dbReference type="EMBL" id="KAE8149559.1"/>
    </source>
</evidence>
<protein>
    <recommendedName>
        <fullName evidence="3">Protein kinase domain-containing protein</fullName>
    </recommendedName>
</protein>
<organism evidence="1 2">
    <name type="scientific">Aspergillus avenaceus</name>
    <dbReference type="NCBI Taxonomy" id="36643"/>
    <lineage>
        <taxon>Eukaryota</taxon>
        <taxon>Fungi</taxon>
        <taxon>Dikarya</taxon>
        <taxon>Ascomycota</taxon>
        <taxon>Pezizomycotina</taxon>
        <taxon>Eurotiomycetes</taxon>
        <taxon>Eurotiomycetidae</taxon>
        <taxon>Eurotiales</taxon>
        <taxon>Aspergillaceae</taxon>
        <taxon>Aspergillus</taxon>
        <taxon>Aspergillus subgen. Circumdati</taxon>
    </lineage>
</organism>
<proteinExistence type="predicted"/>
<dbReference type="Gene3D" id="1.10.510.10">
    <property type="entry name" value="Transferase(Phosphotransferase) domain 1"/>
    <property type="match status" value="1"/>
</dbReference>
<dbReference type="EMBL" id="ML742119">
    <property type="protein sequence ID" value="KAE8149559.1"/>
    <property type="molecule type" value="Genomic_DNA"/>
</dbReference>
<dbReference type="Proteomes" id="UP000325780">
    <property type="component" value="Unassembled WGS sequence"/>
</dbReference>
<dbReference type="Pfam" id="PF06293">
    <property type="entry name" value="Kdo"/>
    <property type="match status" value="1"/>
</dbReference>
<sequence>MTDSLEISISEMEYVARIKSSEFSCVFRTRWHDKDCILKVTHGLCKKGYIPDFYGCVKQINPRDWVPHLNEFLDDSQPPNAVLLEYVPDMQEIDLSTFSVKRVSQLRQILSEIHAAGVYHGDPFPRNMMVQKDSDRVLWVDFDRAQTFSLDSITARQRQWLDEEDELVDYFVAALGEDYKEGRIHRIWECYYEYVIPNDPN</sequence>
<evidence type="ECO:0000313" key="2">
    <source>
        <dbReference type="Proteomes" id="UP000325780"/>
    </source>
</evidence>
<name>A0A5N6TTX2_ASPAV</name>
<evidence type="ECO:0008006" key="3">
    <source>
        <dbReference type="Google" id="ProtNLM"/>
    </source>
</evidence>
<gene>
    <name evidence="1" type="ORF">BDV25DRAFT_130264</name>
</gene>
<accession>A0A5N6TTX2</accession>
<keyword evidence="2" id="KW-1185">Reference proteome</keyword>
<dbReference type="InterPro" id="IPR011009">
    <property type="entry name" value="Kinase-like_dom_sf"/>
</dbReference>
<dbReference type="AlphaFoldDB" id="A0A5N6TTX2"/>